<dbReference type="GO" id="GO:0045162">
    <property type="term" value="P:clustering of voltage-gated sodium channels"/>
    <property type="evidence" value="ECO:0007669"/>
    <property type="project" value="InterPro"/>
</dbReference>
<dbReference type="EMBL" id="UZAN01041521">
    <property type="protein sequence ID" value="VDP73293.1"/>
    <property type="molecule type" value="Genomic_DNA"/>
</dbReference>
<protein>
    <submittedName>
        <fullName evidence="5">GRIP domain-containing protein</fullName>
    </submittedName>
</protein>
<feature type="coiled-coil region" evidence="1">
    <location>
        <begin position="290"/>
        <end position="449"/>
    </location>
</feature>
<dbReference type="GO" id="GO:0060271">
    <property type="term" value="P:cilium assembly"/>
    <property type="evidence" value="ECO:0007669"/>
    <property type="project" value="TreeGrafter"/>
</dbReference>
<keyword evidence="4" id="KW-1185">Reference proteome</keyword>
<feature type="coiled-coil region" evidence="1">
    <location>
        <begin position="69"/>
        <end position="145"/>
    </location>
</feature>
<dbReference type="AlphaFoldDB" id="A0A183ACH8"/>
<sequence>MLEDLTVGNETPTESNNTASGQPISSPRPAYASKLPELEETVVEVADGTVESIPFSLKEKMNFFDMSQVKSIQDHLQDEVDKIRSMRNELEDLKRETLKLSRIRSEQSTTGLYQNQCFRNLEAQLDSLKEELQTESELRGRVESELKTVLEDLTFYKNASKSDADERRMREIREHYESLLEQHRDGTLRGDKLERIAMHSVRNGGNNRNEVENKRPDVELMDTEQFDHKLKRDYLDAIDIIKKLESNLSDLQERYDASCQMAKESFQKVSESIELAKTAADERDAATLAQSNAEHELNRLQKVIEKLVDEAGQRTAEEVEKERIKQEHEIETLKSAQTKAGQCENIQPGKLDPRLESALQRAHCAEQQRDELKLRLETAETSFERNLATKQSEIQKLQEEVKSLKERLEYAESQRNTMEERFKRQLEALSLAENQALEAKRQANAAQRSALQQVLTANQTVELNNVESKRRIEAMDKANQTSVQRWQEMLTKQHTLAAQWRSEAEHLAEQMEEQGIALRGALEKERSRVDQLRKQIASLEHQRKAEVSSLIDY</sequence>
<reference evidence="3 4" key="2">
    <citation type="submission" date="2018-11" db="EMBL/GenBank/DDBJ databases">
        <authorList>
            <consortium name="Pathogen Informatics"/>
        </authorList>
    </citation>
    <scope>NUCLEOTIDE SEQUENCE [LARGE SCALE GENOMIC DNA]</scope>
    <source>
        <strain evidence="3 4">Egypt</strain>
    </source>
</reference>
<dbReference type="PANTHER" id="PTHR35970">
    <property type="entry name" value="SODIUM CHANNEL AND CLATHRIN LINKER 1"/>
    <property type="match status" value="1"/>
</dbReference>
<feature type="coiled-coil region" evidence="1">
    <location>
        <begin position="522"/>
        <end position="549"/>
    </location>
</feature>
<accession>A0A183ACH8</accession>
<feature type="compositionally biased region" description="Polar residues" evidence="2">
    <location>
        <begin position="8"/>
        <end position="25"/>
    </location>
</feature>
<gene>
    <name evidence="3" type="ORF">ECPE_LOCUS4663</name>
</gene>
<reference evidence="5" key="1">
    <citation type="submission" date="2016-06" db="UniProtKB">
        <authorList>
            <consortium name="WormBaseParasite"/>
        </authorList>
    </citation>
    <scope>IDENTIFICATION</scope>
</reference>
<organism evidence="5">
    <name type="scientific">Echinostoma caproni</name>
    <dbReference type="NCBI Taxonomy" id="27848"/>
    <lineage>
        <taxon>Eukaryota</taxon>
        <taxon>Metazoa</taxon>
        <taxon>Spiralia</taxon>
        <taxon>Lophotrochozoa</taxon>
        <taxon>Platyhelminthes</taxon>
        <taxon>Trematoda</taxon>
        <taxon>Digenea</taxon>
        <taxon>Plagiorchiida</taxon>
        <taxon>Echinostomata</taxon>
        <taxon>Echinostomatoidea</taxon>
        <taxon>Echinostomatidae</taxon>
        <taxon>Echinostoma</taxon>
    </lineage>
</organism>
<dbReference type="GO" id="GO:0005814">
    <property type="term" value="C:centriole"/>
    <property type="evidence" value="ECO:0007669"/>
    <property type="project" value="TreeGrafter"/>
</dbReference>
<feature type="region of interest" description="Disordered" evidence="2">
    <location>
        <begin position="1"/>
        <end position="30"/>
    </location>
</feature>
<dbReference type="PANTHER" id="PTHR35970:SF1">
    <property type="entry name" value="SODIUM CHANNEL AND CLATHRIN LINKER 1"/>
    <property type="match status" value="1"/>
</dbReference>
<feature type="coiled-coil region" evidence="1">
    <location>
        <begin position="234"/>
        <end position="261"/>
    </location>
</feature>
<evidence type="ECO:0000313" key="3">
    <source>
        <dbReference type="EMBL" id="VDP73293.1"/>
    </source>
</evidence>
<dbReference type="OrthoDB" id="551053at2759"/>
<dbReference type="InterPro" id="IPR038911">
    <property type="entry name" value="SCLT1"/>
</dbReference>
<proteinExistence type="predicted"/>
<evidence type="ECO:0000313" key="5">
    <source>
        <dbReference type="WBParaSite" id="ECPE_0000467501-mRNA-1"/>
    </source>
</evidence>
<evidence type="ECO:0000256" key="2">
    <source>
        <dbReference type="SAM" id="MobiDB-lite"/>
    </source>
</evidence>
<evidence type="ECO:0000313" key="4">
    <source>
        <dbReference type="Proteomes" id="UP000272942"/>
    </source>
</evidence>
<evidence type="ECO:0000256" key="1">
    <source>
        <dbReference type="SAM" id="Coils"/>
    </source>
</evidence>
<dbReference type="WBParaSite" id="ECPE_0000467501-mRNA-1">
    <property type="protein sequence ID" value="ECPE_0000467501-mRNA-1"/>
    <property type="gene ID" value="ECPE_0000467501"/>
</dbReference>
<dbReference type="Proteomes" id="UP000272942">
    <property type="component" value="Unassembled WGS sequence"/>
</dbReference>
<name>A0A183ACH8_9TREM</name>
<keyword evidence="1" id="KW-0175">Coiled coil</keyword>